<dbReference type="InterPro" id="IPR011006">
    <property type="entry name" value="CheY-like_superfamily"/>
</dbReference>
<dbReference type="InterPro" id="IPR036890">
    <property type="entry name" value="HATPase_C_sf"/>
</dbReference>
<dbReference type="EC" id="2.7.13.3" evidence="2"/>
<evidence type="ECO:0000259" key="8">
    <source>
        <dbReference type="PROSITE" id="PS50110"/>
    </source>
</evidence>
<dbReference type="InterPro" id="IPR001789">
    <property type="entry name" value="Sig_transdc_resp-reg_receiver"/>
</dbReference>
<comment type="caution">
    <text evidence="9">The sequence shown here is derived from an EMBL/GenBank/DDBJ whole genome shotgun (WGS) entry which is preliminary data.</text>
</comment>
<dbReference type="RefSeq" id="WP_103469066.1">
    <property type="nucleotide sequence ID" value="NZ_JAZGOE010000007.1"/>
</dbReference>
<dbReference type="PRINTS" id="PR00344">
    <property type="entry name" value="BCTRLSENSOR"/>
</dbReference>
<protein>
    <recommendedName>
        <fullName evidence="2">histidine kinase</fullName>
        <ecNumber evidence="2">2.7.13.3</ecNumber>
    </recommendedName>
</protein>
<dbReference type="Pfam" id="PF00512">
    <property type="entry name" value="HisKA"/>
    <property type="match status" value="1"/>
</dbReference>
<dbReference type="InterPro" id="IPR036097">
    <property type="entry name" value="HisK_dim/P_sf"/>
</dbReference>
<evidence type="ECO:0000256" key="4">
    <source>
        <dbReference type="ARBA" id="ARBA00022777"/>
    </source>
</evidence>
<name>A0A2S3XC75_PSEPU</name>
<evidence type="ECO:0000256" key="5">
    <source>
        <dbReference type="PROSITE-ProRule" id="PRU00169"/>
    </source>
</evidence>
<dbReference type="Gene3D" id="3.30.565.10">
    <property type="entry name" value="Histidine kinase-like ATPase, C-terminal domain"/>
    <property type="match status" value="1"/>
</dbReference>
<dbReference type="PANTHER" id="PTHR43065">
    <property type="entry name" value="SENSOR HISTIDINE KINASE"/>
    <property type="match status" value="1"/>
</dbReference>
<keyword evidence="4 9" id="KW-0418">Kinase</keyword>
<dbReference type="InterPro" id="IPR003661">
    <property type="entry name" value="HisK_dim/P_dom"/>
</dbReference>
<dbReference type="PROSITE" id="PS50109">
    <property type="entry name" value="HIS_KIN"/>
    <property type="match status" value="1"/>
</dbReference>
<feature type="domain" description="Response regulatory" evidence="8">
    <location>
        <begin position="430"/>
        <end position="546"/>
    </location>
</feature>
<dbReference type="SUPFAM" id="SSF55874">
    <property type="entry name" value="ATPase domain of HSP90 chaperone/DNA topoisomerase II/histidine kinase"/>
    <property type="match status" value="1"/>
</dbReference>
<keyword evidence="4 9" id="KW-0808">Transferase</keyword>
<dbReference type="SUPFAM" id="SSF52172">
    <property type="entry name" value="CheY-like"/>
    <property type="match status" value="1"/>
</dbReference>
<dbReference type="Pfam" id="PF00072">
    <property type="entry name" value="Response_reg"/>
    <property type="match status" value="1"/>
</dbReference>
<dbReference type="InterPro" id="IPR003594">
    <property type="entry name" value="HATPase_dom"/>
</dbReference>
<feature type="coiled-coil region" evidence="6">
    <location>
        <begin position="9"/>
        <end position="36"/>
    </location>
</feature>
<feature type="modified residue" description="4-aspartylphosphate" evidence="5">
    <location>
        <position position="480"/>
    </location>
</feature>
<reference evidence="9 10" key="1">
    <citation type="submission" date="2016-08" db="EMBL/GenBank/DDBJ databases">
        <authorList>
            <person name="Seilhamer J.J."/>
        </authorList>
    </citation>
    <scope>NUCLEOTIDE SEQUENCE [LARGE SCALE GENOMIC DNA]</scope>
    <source>
        <strain evidence="9 10">KH-18-2</strain>
    </source>
</reference>
<dbReference type="InterPro" id="IPR013656">
    <property type="entry name" value="PAS_4"/>
</dbReference>
<accession>A0A2S3XC75</accession>
<dbReference type="Gene3D" id="3.40.50.2300">
    <property type="match status" value="1"/>
</dbReference>
<evidence type="ECO:0000256" key="6">
    <source>
        <dbReference type="SAM" id="Coils"/>
    </source>
</evidence>
<reference evidence="9 10" key="2">
    <citation type="submission" date="2018-03" db="EMBL/GenBank/DDBJ databases">
        <title>Draft genome of Pseudomonas putida strain KH-18-2.</title>
        <authorList>
            <person name="Yoshizawa S."/>
            <person name="Khan N.H."/>
            <person name="Nishimura M."/>
            <person name="Chiura H.X."/>
            <person name="Ogura Y."/>
            <person name="Hayashi T."/>
            <person name="Kogure K."/>
        </authorList>
    </citation>
    <scope>NUCLEOTIDE SEQUENCE [LARGE SCALE GENOMIC DNA]</scope>
    <source>
        <strain evidence="9 10">KH-18-2</strain>
    </source>
</reference>
<evidence type="ECO:0000256" key="3">
    <source>
        <dbReference type="ARBA" id="ARBA00022553"/>
    </source>
</evidence>
<organism evidence="9 10">
    <name type="scientific">Pseudomonas putida</name>
    <name type="common">Arthrobacter siderocapsulatus</name>
    <dbReference type="NCBI Taxonomy" id="303"/>
    <lineage>
        <taxon>Bacteria</taxon>
        <taxon>Pseudomonadati</taxon>
        <taxon>Pseudomonadota</taxon>
        <taxon>Gammaproteobacteria</taxon>
        <taxon>Pseudomonadales</taxon>
        <taxon>Pseudomonadaceae</taxon>
        <taxon>Pseudomonas</taxon>
    </lineage>
</organism>
<keyword evidence="3 5" id="KW-0597">Phosphoprotein</keyword>
<dbReference type="EMBL" id="MING01000019">
    <property type="protein sequence ID" value="POG13139.1"/>
    <property type="molecule type" value="Genomic_DNA"/>
</dbReference>
<dbReference type="InterPro" id="IPR004358">
    <property type="entry name" value="Sig_transdc_His_kin-like_C"/>
</dbReference>
<proteinExistence type="predicted"/>
<dbReference type="SMART" id="SM00387">
    <property type="entry name" value="HATPase_c"/>
    <property type="match status" value="1"/>
</dbReference>
<evidence type="ECO:0000313" key="10">
    <source>
        <dbReference type="Proteomes" id="UP000237378"/>
    </source>
</evidence>
<evidence type="ECO:0000313" key="9">
    <source>
        <dbReference type="EMBL" id="POG13139.1"/>
    </source>
</evidence>
<dbReference type="SUPFAM" id="SSF47384">
    <property type="entry name" value="Homodimeric domain of signal transducing histidine kinase"/>
    <property type="match status" value="1"/>
</dbReference>
<evidence type="ECO:0000256" key="2">
    <source>
        <dbReference type="ARBA" id="ARBA00012438"/>
    </source>
</evidence>
<dbReference type="SMART" id="SM00388">
    <property type="entry name" value="HisKA"/>
    <property type="match status" value="1"/>
</dbReference>
<dbReference type="PROSITE" id="PS50110">
    <property type="entry name" value="RESPONSE_REGULATORY"/>
    <property type="match status" value="1"/>
</dbReference>
<feature type="domain" description="Histidine kinase" evidence="7">
    <location>
        <begin position="180"/>
        <end position="404"/>
    </location>
</feature>
<sequence>MQPDTLASFAQLQARVAELEARLAEREDSVQAHDRLLGELLDNSPANVFAADRRMRLLAINRTARETFERYRGFVPQIGDYVPQFLTDQPDIMGRLAPIWPRILAGEAFIDTVTFGLDDAPRHYEIRYHPWLDAQQRIQGGYLFAYDITQRVTEQERLQQAEEALRQAQKMEAVGQLTGGIAHDFNNLLASILGALELAGQRLVQQRLADTAQLLELSRHNAQRAAALVQRLLAFSRQQTLVPQRVDVQQLVAGMHDLISSSTGPYVDYHDQTHAGLWPIRIDAQQLENALLNLCINARDAMPLGGTLSIGCANVEVQGAEARQRGLATGQFLRIRVEDTGMGMSKAVMQRALEPFFTTKPLGQGTGLGLSMVYGFVRQSGGQLVIDSTPGQGTAINLYLPCDESIAAASPNPHVEGPAPAASLQQRACRVMLVEDEPALRLVMLEVLLDQGHEVQAFEDGRQAYKALQEAPAPDLLITDVGLPGGIDGYQLADACRSIAPHAAVLLITGHDPAHSTANARPDRRTELLAKPFDLQALAQALERLLGSTAQSH</sequence>
<keyword evidence="6" id="KW-0175">Coiled coil</keyword>
<dbReference type="PANTHER" id="PTHR43065:SF42">
    <property type="entry name" value="TWO-COMPONENT SENSOR PPRA"/>
    <property type="match status" value="1"/>
</dbReference>
<dbReference type="Pfam" id="PF08448">
    <property type="entry name" value="PAS_4"/>
    <property type="match status" value="1"/>
</dbReference>
<dbReference type="InterPro" id="IPR035965">
    <property type="entry name" value="PAS-like_dom_sf"/>
</dbReference>
<dbReference type="AlphaFoldDB" id="A0A2S3XC75"/>
<dbReference type="Gene3D" id="1.10.287.130">
    <property type="match status" value="1"/>
</dbReference>
<dbReference type="Proteomes" id="UP000237378">
    <property type="component" value="Unassembled WGS sequence"/>
</dbReference>
<dbReference type="SMART" id="SM00448">
    <property type="entry name" value="REC"/>
    <property type="match status" value="1"/>
</dbReference>
<dbReference type="GO" id="GO:0000155">
    <property type="term" value="F:phosphorelay sensor kinase activity"/>
    <property type="evidence" value="ECO:0007669"/>
    <property type="project" value="InterPro"/>
</dbReference>
<dbReference type="CDD" id="cd00082">
    <property type="entry name" value="HisKA"/>
    <property type="match status" value="1"/>
</dbReference>
<comment type="catalytic activity">
    <reaction evidence="1">
        <text>ATP + protein L-histidine = ADP + protein N-phospho-L-histidine.</text>
        <dbReference type="EC" id="2.7.13.3"/>
    </reaction>
</comment>
<dbReference type="Gene3D" id="3.30.450.20">
    <property type="entry name" value="PAS domain"/>
    <property type="match status" value="1"/>
</dbReference>
<dbReference type="Pfam" id="PF02518">
    <property type="entry name" value="HATPase_c"/>
    <property type="match status" value="1"/>
</dbReference>
<evidence type="ECO:0000259" key="7">
    <source>
        <dbReference type="PROSITE" id="PS50109"/>
    </source>
</evidence>
<evidence type="ECO:0000256" key="1">
    <source>
        <dbReference type="ARBA" id="ARBA00000085"/>
    </source>
</evidence>
<dbReference type="SUPFAM" id="SSF55785">
    <property type="entry name" value="PYP-like sensor domain (PAS domain)"/>
    <property type="match status" value="1"/>
</dbReference>
<dbReference type="InterPro" id="IPR005467">
    <property type="entry name" value="His_kinase_dom"/>
</dbReference>
<gene>
    <name evidence="9" type="ORF">BGP82_01405</name>
</gene>